<keyword evidence="8" id="KW-0812">Transmembrane</keyword>
<dbReference type="Pfam" id="PF02518">
    <property type="entry name" value="HATPase_c"/>
    <property type="match status" value="1"/>
</dbReference>
<dbReference type="Pfam" id="PF00672">
    <property type="entry name" value="HAMP"/>
    <property type="match status" value="1"/>
</dbReference>
<keyword evidence="12" id="KW-1185">Reference proteome</keyword>
<dbReference type="PROSITE" id="PS50885">
    <property type="entry name" value="HAMP"/>
    <property type="match status" value="1"/>
</dbReference>
<dbReference type="SMART" id="SM00387">
    <property type="entry name" value="HATPase_c"/>
    <property type="match status" value="1"/>
</dbReference>
<protein>
    <recommendedName>
        <fullName evidence="13">Histidine kinase</fullName>
    </recommendedName>
</protein>
<organism evidence="11 12">
    <name type="scientific">Paenibacillus allorhizosphaerae</name>
    <dbReference type="NCBI Taxonomy" id="2849866"/>
    <lineage>
        <taxon>Bacteria</taxon>
        <taxon>Bacillati</taxon>
        <taxon>Bacillota</taxon>
        <taxon>Bacilli</taxon>
        <taxon>Bacillales</taxon>
        <taxon>Paenibacillaceae</taxon>
        <taxon>Paenibacillus</taxon>
    </lineage>
</organism>
<dbReference type="EMBL" id="CAJVCE010000001">
    <property type="protein sequence ID" value="CAG7616635.1"/>
    <property type="molecule type" value="Genomic_DNA"/>
</dbReference>
<evidence type="ECO:0000259" key="9">
    <source>
        <dbReference type="PROSITE" id="PS50109"/>
    </source>
</evidence>
<reference evidence="11 12" key="1">
    <citation type="submission" date="2021-06" db="EMBL/GenBank/DDBJ databases">
        <authorList>
            <person name="Criscuolo A."/>
        </authorList>
    </citation>
    <scope>NUCLEOTIDE SEQUENCE [LARGE SCALE GENOMIC DNA]</scope>
    <source>
        <strain evidence="12">CIP 111802</strain>
    </source>
</reference>
<comment type="subcellular location">
    <subcellularLocation>
        <location evidence="1">Cell membrane</location>
    </subcellularLocation>
</comment>
<evidence type="ECO:0000256" key="8">
    <source>
        <dbReference type="SAM" id="Phobius"/>
    </source>
</evidence>
<evidence type="ECO:0000313" key="11">
    <source>
        <dbReference type="EMBL" id="CAG7616635.1"/>
    </source>
</evidence>
<dbReference type="PANTHER" id="PTHR34220">
    <property type="entry name" value="SENSOR HISTIDINE KINASE YPDA"/>
    <property type="match status" value="1"/>
</dbReference>
<feature type="domain" description="Histidine kinase" evidence="9">
    <location>
        <begin position="474"/>
        <end position="580"/>
    </location>
</feature>
<keyword evidence="6" id="KW-0067">ATP-binding</keyword>
<proteinExistence type="predicted"/>
<dbReference type="PROSITE" id="PS50109">
    <property type="entry name" value="HIS_KIN"/>
    <property type="match status" value="1"/>
</dbReference>
<dbReference type="InterPro" id="IPR003660">
    <property type="entry name" value="HAMP_dom"/>
</dbReference>
<dbReference type="InterPro" id="IPR005467">
    <property type="entry name" value="His_kinase_dom"/>
</dbReference>
<dbReference type="Pfam" id="PF06580">
    <property type="entry name" value="His_kinase"/>
    <property type="match status" value="1"/>
</dbReference>
<evidence type="ECO:0000256" key="1">
    <source>
        <dbReference type="ARBA" id="ARBA00004236"/>
    </source>
</evidence>
<feature type="domain" description="HAMP" evidence="10">
    <location>
        <begin position="309"/>
        <end position="361"/>
    </location>
</feature>
<dbReference type="SMART" id="SM00304">
    <property type="entry name" value="HAMP"/>
    <property type="match status" value="1"/>
</dbReference>
<comment type="caution">
    <text evidence="11">The sequence shown here is derived from an EMBL/GenBank/DDBJ whole genome shotgun (WGS) entry which is preliminary data.</text>
</comment>
<feature type="transmembrane region" description="Helical" evidence="8">
    <location>
        <begin position="285"/>
        <end position="309"/>
    </location>
</feature>
<name>A0ABM8VAI6_9BACL</name>
<keyword evidence="4" id="KW-0547">Nucleotide-binding</keyword>
<keyword evidence="3" id="KW-0808">Transferase</keyword>
<evidence type="ECO:0008006" key="13">
    <source>
        <dbReference type="Google" id="ProtNLM"/>
    </source>
</evidence>
<evidence type="ECO:0000256" key="6">
    <source>
        <dbReference type="ARBA" id="ARBA00022840"/>
    </source>
</evidence>
<dbReference type="CDD" id="cd06225">
    <property type="entry name" value="HAMP"/>
    <property type="match status" value="1"/>
</dbReference>
<sequence length="589" mass="66710">MIKIRTKIIASTALVVIISLSLSGFFTYLYVTRIIREQSVGDTKTKLSQTASQIRRFQEQAIKTAEYIISDEEINTLLIPRESLSLEEAHFIKEGVKEKLKRFTSLNTTIYNIMIVRSDGQVFSNNSGFESYFADYLKERWFTDMKQRGTSTGFSVPHELNRANMGGGNQMVISYTAHYKNLLDRSSAEYDLVLDIAYSEISQAFGQGMAAFEQVMLLNGEGQPLYGSKPPEDKRFTDMIAKTFTNGKSYAENRDHIVLTDDSMKDWVQVAVISKSRLFDKINNILYMYLIIIVSSLVVTLAIMLPIIWSITNPISRLTQAMKRVSVGDLNTSIMIRSGDEMEILGAGFNKMVIELKERIASSVRDEETKRRMQIDLLMSQINPHFVYNTLNTVIYLSHDERNRDVAKITENLIAILQDTIKTGKGAEFATVAEEVEIIRNYIGIQQYRYPERFTVEWQIGEETAQAVLPRMMIQPLVENALFHGIQPSEEPGLIRIRTYCEEGQLVVGIEDNGVGMDASALQRLIDGSKSGHPTNHTRGIGLSNIKERLQHHYGSSFHVDIRSKPMDGTSVLIRLPFELPITEETAGY</sequence>
<evidence type="ECO:0000313" key="12">
    <source>
        <dbReference type="Proteomes" id="UP000730618"/>
    </source>
</evidence>
<dbReference type="PANTHER" id="PTHR34220:SF7">
    <property type="entry name" value="SENSOR HISTIDINE KINASE YPDA"/>
    <property type="match status" value="1"/>
</dbReference>
<feature type="transmembrane region" description="Helical" evidence="8">
    <location>
        <begin position="12"/>
        <end position="31"/>
    </location>
</feature>
<evidence type="ECO:0000259" key="10">
    <source>
        <dbReference type="PROSITE" id="PS50885"/>
    </source>
</evidence>
<dbReference type="RefSeq" id="WP_218096682.1">
    <property type="nucleotide sequence ID" value="NZ_CAJVCE010000001.1"/>
</dbReference>
<evidence type="ECO:0000256" key="2">
    <source>
        <dbReference type="ARBA" id="ARBA00022475"/>
    </source>
</evidence>
<keyword evidence="7 8" id="KW-0472">Membrane</keyword>
<dbReference type="InterPro" id="IPR050640">
    <property type="entry name" value="Bact_2-comp_sensor_kinase"/>
</dbReference>
<evidence type="ECO:0000256" key="4">
    <source>
        <dbReference type="ARBA" id="ARBA00022741"/>
    </source>
</evidence>
<dbReference type="InterPro" id="IPR010559">
    <property type="entry name" value="Sig_transdc_His_kin_internal"/>
</dbReference>
<evidence type="ECO:0000256" key="7">
    <source>
        <dbReference type="ARBA" id="ARBA00023136"/>
    </source>
</evidence>
<keyword evidence="2" id="KW-1003">Cell membrane</keyword>
<keyword evidence="8" id="KW-1133">Transmembrane helix</keyword>
<dbReference type="Proteomes" id="UP000730618">
    <property type="component" value="Unassembled WGS sequence"/>
</dbReference>
<evidence type="ECO:0000256" key="5">
    <source>
        <dbReference type="ARBA" id="ARBA00022777"/>
    </source>
</evidence>
<keyword evidence="5" id="KW-0418">Kinase</keyword>
<accession>A0ABM8VAI6</accession>
<gene>
    <name evidence="11" type="ORF">PAECIP111802_00310</name>
</gene>
<dbReference type="InterPro" id="IPR003594">
    <property type="entry name" value="HATPase_dom"/>
</dbReference>
<evidence type="ECO:0000256" key="3">
    <source>
        <dbReference type="ARBA" id="ARBA00022679"/>
    </source>
</evidence>